<keyword evidence="1" id="KW-0812">Transmembrane</keyword>
<accession>A0A9R1CUR9</accession>
<dbReference type="InterPro" id="IPR058349">
    <property type="entry name" value="DUF8036"/>
</dbReference>
<dbReference type="Pfam" id="PF26119">
    <property type="entry name" value="DUF8036"/>
    <property type="match status" value="1"/>
</dbReference>
<keyword evidence="1" id="KW-1133">Transmembrane helix</keyword>
<evidence type="ECO:0000313" key="2">
    <source>
        <dbReference type="EMBL" id="MCQ4334440.1"/>
    </source>
</evidence>
<feature type="transmembrane region" description="Helical" evidence="1">
    <location>
        <begin position="76"/>
        <end position="97"/>
    </location>
</feature>
<dbReference type="Proteomes" id="UP001139494">
    <property type="component" value="Unassembled WGS sequence"/>
</dbReference>
<feature type="transmembrane region" description="Helical" evidence="1">
    <location>
        <begin position="43"/>
        <end position="64"/>
    </location>
</feature>
<feature type="transmembrane region" description="Helical" evidence="1">
    <location>
        <begin position="6"/>
        <end position="31"/>
    </location>
</feature>
<organism evidence="2 3">
    <name type="scientific">Natronomonas aquatica</name>
    <dbReference type="NCBI Taxonomy" id="2841590"/>
    <lineage>
        <taxon>Archaea</taxon>
        <taxon>Methanobacteriati</taxon>
        <taxon>Methanobacteriota</taxon>
        <taxon>Stenosarchaea group</taxon>
        <taxon>Halobacteria</taxon>
        <taxon>Halobacteriales</taxon>
        <taxon>Natronomonadaceae</taxon>
        <taxon>Natronomonas</taxon>
    </lineage>
</organism>
<keyword evidence="1" id="KW-0472">Membrane</keyword>
<dbReference type="AlphaFoldDB" id="A0A9R1CUR9"/>
<evidence type="ECO:0000256" key="1">
    <source>
        <dbReference type="SAM" id="Phobius"/>
    </source>
</evidence>
<comment type="caution">
    <text evidence="2">The sequence shown here is derived from an EMBL/GenBank/DDBJ whole genome shotgun (WGS) entry which is preliminary data.</text>
</comment>
<gene>
    <name evidence="2" type="ORF">KM295_13330</name>
</gene>
<reference evidence="2" key="1">
    <citation type="journal article" date="2023" name="Front. Microbiol.">
        <title>Genomic-based phylogenetic and metabolic analyses of the genus Natronomonas, and description of Natronomonas aquatica sp. nov.</title>
        <authorList>
            <person name="Garcia-Roldan A."/>
            <person name="Duran-Viseras A."/>
            <person name="de la Haba R.R."/>
            <person name="Corral P."/>
            <person name="Sanchez-Porro C."/>
            <person name="Ventosa A."/>
        </authorList>
    </citation>
    <scope>NUCLEOTIDE SEQUENCE</scope>
    <source>
        <strain evidence="2">F2-12</strain>
    </source>
</reference>
<proteinExistence type="predicted"/>
<protein>
    <submittedName>
        <fullName evidence="2">Uncharacterized protein</fullName>
    </submittedName>
</protein>
<evidence type="ECO:0000313" key="3">
    <source>
        <dbReference type="Proteomes" id="UP001139494"/>
    </source>
</evidence>
<name>A0A9R1CUR9_9EURY</name>
<dbReference type="EMBL" id="JAHLKM010000025">
    <property type="protein sequence ID" value="MCQ4334440.1"/>
    <property type="molecule type" value="Genomic_DNA"/>
</dbReference>
<sequence>MAGSMGTWILVATAFSVVNVLFLMILTVIWVRNYRTFGSGMTAGLAVFGSTMILENFVAVYFFFSSGMLYVDSPGVQQSVATLRALQTIALAFLTYVTAK</sequence>
<keyword evidence="3" id="KW-1185">Reference proteome</keyword>